<feature type="compositionally biased region" description="Polar residues" evidence="20">
    <location>
        <begin position="1821"/>
        <end position="1831"/>
    </location>
</feature>
<evidence type="ECO:0000313" key="23">
    <source>
        <dbReference type="Ensembl" id="ENSFALP00000027322.1"/>
    </source>
</evidence>
<accession>A0A803VX66</accession>
<dbReference type="GO" id="GO:0005891">
    <property type="term" value="C:voltage-gated calcium channel complex"/>
    <property type="evidence" value="ECO:0007669"/>
    <property type="project" value="InterPro"/>
</dbReference>
<dbReference type="Ensembl" id="ENSFALT00000025875.1">
    <property type="protein sequence ID" value="ENSFALP00000027322.1"/>
    <property type="gene ID" value="ENSFALG00000002748.2"/>
</dbReference>
<feature type="transmembrane region" description="Helical" evidence="21">
    <location>
        <begin position="638"/>
        <end position="664"/>
    </location>
</feature>
<dbReference type="Proteomes" id="UP000016665">
    <property type="component" value="Chromosome 26"/>
</dbReference>
<keyword evidence="11 21" id="KW-1133">Transmembrane helix</keyword>
<feature type="region of interest" description="Disordered" evidence="20">
    <location>
        <begin position="734"/>
        <end position="760"/>
    </location>
</feature>
<evidence type="ECO:0000256" key="21">
    <source>
        <dbReference type="SAM" id="Phobius"/>
    </source>
</evidence>
<dbReference type="FunFam" id="1.10.238.10:FF:000063">
    <property type="entry name" value="Voltage-dependent N-type calcium channel subunit alpha"/>
    <property type="match status" value="1"/>
</dbReference>
<dbReference type="InterPro" id="IPR005821">
    <property type="entry name" value="Ion_trans_dom"/>
</dbReference>
<dbReference type="FunFam" id="1.10.287.70:FF:000007">
    <property type="entry name" value="Voltage-dependent L-type calcium channel subunit alpha"/>
    <property type="match status" value="1"/>
</dbReference>
<sequence>MEPASPQGDVKKRQQKEKSKKPVPPIAPRPPRALFCLTLENPLRKACISIVEWKPFEIIILLTIFANCVALAIYLPMPEDDTNIANSSLEKIEYAFLIFFAIEAMLKIIAYGFLFHTDAYLRNGWNVLDFSIVTLGLITMTLEQVNVKQAGPSGGKGGFDVKALRAFRVLRPLRLVSGVPSACLQVVLNSIIKAMVPLLHIALLVLFMIIIYAIVGQELFKGRMHKTCYYLGTDVIATVGSEKPAPCTSSGHGRQCSINGSECRGGWPGPNHGITHFDNFGFAMLTVYQCITMEGWTEVLYWVNDAMGNEWPWIYFVSLILLGSFFVLNLVLGVLSGEFTKEREKAKSRGTFQKLREKQQLEEDLKGYMDWITHAEVMDSDRARGEGMMPSDEGGSETESLYEIEGMNKWILFFRQWRRWNRMFRRKCRDVVKSKFFYWLVILMVALNTLSIASEHHFQPEWLTQVQDNANRLLLALFVAEMLLKMYALGLRQYFMSLFNRFDCFVVCSGILETILVELGTLSPLGISVLRCIRLLRIFKITRYWTSLSNLVASLLNSVRSIASLLLLLFLFIIVFALLGMQLFGGKFDFEDMKVRRSTFDNFPQALISVFQILTGEDWNSIMYDGIMAFGGPSFPGMLVCIYFIILFVCGNYILLNVFLAIAVDNLAEAESLTLAQKAKAEERKRRKMSRGYPEKSEEEKQTLAKKLEQKSKGEGIPTTAKLKVDEFESNVNEIKDPYPSADFPGDDEEDEPEIPLSPRPRPLAELQLKEKAVPMPEASSFFIFSPTNKFRVLCHRTVNATWFTNFILLFILLSSISLAAEDPIRAESFRNKILGYFDIGFTSVFTVEIVLKMTTYGAFLHKGSFCRNSFNILDLLVVAVSLISMGIESSTISVVKILRVLRVLRPLRAINRAKGLKHVVQCVFVAIKTIGNIVVVTTLLQFMFACIGVQLFKGKFYRCTDPSKLTEKECRGQFINYVDADPTQIEVQDRVWLHTMMSLFTVSTFEGWPELLYMAIDTNAEDAGPIYNYRVEIAMFFIIYIILIAFFMMNIFVGFVIVTFQEQGENEYKNCELDKNQRQCVQYALKARPLRRYIPKNPYQYQIWYVVTSSYFEYLMFFLILLNTICLGMQHYNQSAEMNHISDILNVAFTILFTLEMVLKLMAFKVKGYFGDPWNVFDFLIVIGSIIDVILSEIDVSVQGQGQGTVPTQGCTVDPDDNSRVSITFFRLFRVMRLVKLLSRGEGVRTLLWTFIKSFQALPYVALLIVMLFFIYAVIGMQMFGKIAMVDGTQINRNNNFQTFPQAVLLLFRCATGEAWQEILLDCSYGRRCDPESDYAEGEEYTCGTGFAYFYFISFYMLCAFLIINLFVAVIMDNFDYLTRDWSILGPHHLDEFKRIWAEYDPEAKGRIKHLDVVTLLRRINPPLGFGKFCPHRVACKRLVCMNMPLNSDGTVTFNATLFALVRTALKIKTEGNFEQANEELRAIIKKIWKRTSMKLLDQVIPPIGDDEVTVGKFYATFLIQEHFRKFMKRQEEYYGYRPKKNPVEIQAGLRSIEEEAAPEIHRAISGDLTAEEELERAMVEAAMEEGIYRRTGGLFGQVDSFMEPSSPLQPQVASQRPLQFTEVGTEDLDSPVFLDDFPQEGNTNINNANSSSCLEGEPIPISVWQRSLLLYPSDVPPFPSHRAQPPHTHGEAEQEARGLLWGSLITRATPAPAEGPPLGVPHHQGHSCPRQLPRLSTQALLSPCAQALISGGLGALARDSSFLAVARDEMAASSQLEMDEMEKAAVELLKGRETLQGTRSGSAPPDTSAGRSPGLGAAPSQNTTSATLL</sequence>
<keyword evidence="6 21" id="KW-0812">Transmembrane</keyword>
<dbReference type="InterPro" id="IPR014873">
    <property type="entry name" value="VDCC_a1su_IQ"/>
</dbReference>
<gene>
    <name evidence="23" type="primary">CACNA1S</name>
</gene>
<evidence type="ECO:0000256" key="6">
    <source>
        <dbReference type="ARBA" id="ARBA00022692"/>
    </source>
</evidence>
<dbReference type="Pfam" id="PF16905">
    <property type="entry name" value="GPHH"/>
    <property type="match status" value="1"/>
</dbReference>
<dbReference type="GO" id="GO:0046872">
    <property type="term" value="F:metal ion binding"/>
    <property type="evidence" value="ECO:0007669"/>
    <property type="project" value="UniProtKB-KW"/>
</dbReference>
<proteinExistence type="inferred from homology"/>
<evidence type="ECO:0000256" key="8">
    <source>
        <dbReference type="ARBA" id="ARBA00022737"/>
    </source>
</evidence>
<keyword evidence="12" id="KW-0406">Ion transport</keyword>
<evidence type="ECO:0000256" key="4">
    <source>
        <dbReference type="ARBA" id="ARBA00022568"/>
    </source>
</evidence>
<feature type="transmembrane region" description="Helical" evidence="21">
    <location>
        <begin position="280"/>
        <end position="301"/>
    </location>
</feature>
<keyword evidence="8" id="KW-0677">Repeat</keyword>
<comment type="function">
    <text evidence="19">Voltage-sensitive calcium channels (VSCC) mediate the entry of calcium ions into excitable cells and are also involved in a variety of calcium-dependent processes, including muscle contraction, hormone or neurotransmitter release, gene expression, cell motility, cell division and cell death.</text>
</comment>
<protein>
    <recommendedName>
        <fullName evidence="19">Voltage-dependent L-type calcium channel subunit alpha</fullName>
    </recommendedName>
</protein>
<comment type="subcellular location">
    <subcellularLocation>
        <location evidence="1 19">Membrane</location>
        <topology evidence="1 19">Multi-pass membrane protein</topology>
    </subcellularLocation>
</comment>
<evidence type="ECO:0000256" key="13">
    <source>
        <dbReference type="ARBA" id="ARBA00023136"/>
    </source>
</evidence>
<dbReference type="Pfam" id="PF00520">
    <property type="entry name" value="Ion_trans"/>
    <property type="match status" value="4"/>
</dbReference>
<dbReference type="Gene3D" id="1.10.287.70">
    <property type="match status" value="4"/>
</dbReference>
<organism evidence="23 24">
    <name type="scientific">Ficedula albicollis</name>
    <name type="common">Collared flycatcher</name>
    <name type="synonym">Muscicapa albicollis</name>
    <dbReference type="NCBI Taxonomy" id="59894"/>
    <lineage>
        <taxon>Eukaryota</taxon>
        <taxon>Metazoa</taxon>
        <taxon>Chordata</taxon>
        <taxon>Craniata</taxon>
        <taxon>Vertebrata</taxon>
        <taxon>Euteleostomi</taxon>
        <taxon>Archelosauria</taxon>
        <taxon>Archosauria</taxon>
        <taxon>Dinosauria</taxon>
        <taxon>Saurischia</taxon>
        <taxon>Theropoda</taxon>
        <taxon>Coelurosauria</taxon>
        <taxon>Aves</taxon>
        <taxon>Neognathae</taxon>
        <taxon>Neoaves</taxon>
        <taxon>Telluraves</taxon>
        <taxon>Australaves</taxon>
        <taxon>Passeriformes</taxon>
        <taxon>Muscicapidae</taxon>
        <taxon>Ficedula</taxon>
    </lineage>
</organism>
<reference evidence="23" key="2">
    <citation type="submission" date="2025-08" db="UniProtKB">
        <authorList>
            <consortium name="Ensembl"/>
        </authorList>
    </citation>
    <scope>IDENTIFICATION</scope>
</reference>
<dbReference type="SUPFAM" id="SSF81324">
    <property type="entry name" value="Voltage-gated potassium channels"/>
    <property type="match status" value="4"/>
</dbReference>
<dbReference type="InterPro" id="IPR031649">
    <property type="entry name" value="GPHH_dom"/>
</dbReference>
<keyword evidence="5 19" id="KW-0107">Calcium channel</keyword>
<evidence type="ECO:0000256" key="20">
    <source>
        <dbReference type="SAM" id="MobiDB-lite"/>
    </source>
</evidence>
<evidence type="ECO:0000256" key="7">
    <source>
        <dbReference type="ARBA" id="ARBA00022723"/>
    </source>
</evidence>
<dbReference type="FunFam" id="1.10.287.70:FF:000021">
    <property type="entry name" value="Voltage-dependent L-type calcium channel subunit alpha"/>
    <property type="match status" value="1"/>
</dbReference>
<keyword evidence="3" id="KW-0597">Phosphoprotein</keyword>
<keyword evidence="24" id="KW-1185">Reference proteome</keyword>
<feature type="transmembrane region" description="Helical" evidence="21">
    <location>
        <begin position="876"/>
        <end position="899"/>
    </location>
</feature>
<feature type="transmembrane region" description="Helical" evidence="21">
    <location>
        <begin position="95"/>
        <end position="115"/>
    </location>
</feature>
<dbReference type="InterPro" id="IPR027359">
    <property type="entry name" value="Volt_channel_dom_sf"/>
</dbReference>
<evidence type="ECO:0000256" key="15">
    <source>
        <dbReference type="ARBA" id="ARBA00023180"/>
    </source>
</evidence>
<feature type="transmembrane region" description="Helical" evidence="21">
    <location>
        <begin position="565"/>
        <end position="584"/>
    </location>
</feature>
<keyword evidence="15 18" id="KW-0325">Glycoprotein</keyword>
<evidence type="ECO:0000256" key="10">
    <source>
        <dbReference type="ARBA" id="ARBA00022882"/>
    </source>
</evidence>
<evidence type="ECO:0000256" key="16">
    <source>
        <dbReference type="ARBA" id="ARBA00023303"/>
    </source>
</evidence>
<keyword evidence="4 19" id="KW-0109">Calcium transport</keyword>
<feature type="transmembrane region" description="Helical" evidence="21">
    <location>
        <begin position="313"/>
        <end position="335"/>
    </location>
</feature>
<dbReference type="InterPro" id="IPR002077">
    <property type="entry name" value="VDCCAlpha1"/>
</dbReference>
<dbReference type="Gene3D" id="6.10.250.2180">
    <property type="match status" value="1"/>
</dbReference>
<feature type="transmembrane region" description="Helical" evidence="21">
    <location>
        <begin position="473"/>
        <end position="491"/>
    </location>
</feature>
<evidence type="ECO:0000259" key="22">
    <source>
        <dbReference type="SMART" id="SM01062"/>
    </source>
</evidence>
<feature type="transmembrane region" description="Helical" evidence="21">
    <location>
        <begin position="1258"/>
        <end position="1276"/>
    </location>
</feature>
<dbReference type="PRINTS" id="PR01634">
    <property type="entry name" value="LVDCCALPHA1S"/>
</dbReference>
<dbReference type="GeneTree" id="ENSGT00940000158289"/>
<feature type="binding site" evidence="17">
    <location>
        <position position="1007"/>
    </location>
    <ligand>
        <name>Ca(2+)</name>
        <dbReference type="ChEBI" id="CHEBI:29108"/>
    </ligand>
</feature>
<dbReference type="PRINTS" id="PR01630">
    <property type="entry name" value="LVDCCALPHA1"/>
</dbReference>
<dbReference type="FunFam" id="1.20.120.350:FF:000006">
    <property type="entry name" value="Voltage-dependent L-type calcium channel subunit alpha"/>
    <property type="match status" value="1"/>
</dbReference>
<evidence type="ECO:0000256" key="17">
    <source>
        <dbReference type="PIRSR" id="PIRSR602077-1"/>
    </source>
</evidence>
<reference evidence="23" key="3">
    <citation type="submission" date="2025-09" db="UniProtKB">
        <authorList>
            <consortium name="Ensembl"/>
        </authorList>
    </citation>
    <scope>IDENTIFICATION</scope>
</reference>
<dbReference type="Gene3D" id="1.20.120.350">
    <property type="entry name" value="Voltage-gated potassium channels. Chain C"/>
    <property type="match status" value="4"/>
</dbReference>
<dbReference type="InterPro" id="IPR005446">
    <property type="entry name" value="VDCC_L_a1su"/>
</dbReference>
<evidence type="ECO:0000256" key="12">
    <source>
        <dbReference type="ARBA" id="ARBA00023065"/>
    </source>
</evidence>
<feature type="transmembrane region" description="Helical" evidence="21">
    <location>
        <begin position="1034"/>
        <end position="1061"/>
    </location>
</feature>
<feature type="transmembrane region" description="Helical" evidence="21">
    <location>
        <begin position="1350"/>
        <end position="1373"/>
    </location>
</feature>
<feature type="region of interest" description="Disordered" evidence="20">
    <location>
        <begin position="684"/>
        <end position="715"/>
    </location>
</feature>
<dbReference type="FunFam" id="1.10.287.70:FF:000009">
    <property type="entry name" value="Voltage-dependent L-type calcium channel subunit alpha"/>
    <property type="match status" value="1"/>
</dbReference>
<feature type="transmembrane region" description="Helical" evidence="21">
    <location>
        <begin position="920"/>
        <end position="953"/>
    </location>
</feature>
<feature type="glycosylation site" description="N-linked (GlcNAc...) asparagine" evidence="18">
    <location>
        <position position="259"/>
    </location>
</feature>
<dbReference type="FunFam" id="1.20.120.350:FF:000040">
    <property type="entry name" value="Voltage-dependent L-type calcium channel subunit alpha"/>
    <property type="match status" value="1"/>
</dbReference>
<feature type="binding site" evidence="17">
    <location>
        <position position="617"/>
    </location>
    <ligand>
        <name>Ca(2+)</name>
        <dbReference type="ChEBI" id="CHEBI:29108"/>
    </ligand>
</feature>
<keyword evidence="14" id="KW-1015">Disulfide bond</keyword>
<dbReference type="PRINTS" id="PR00167">
    <property type="entry name" value="CACHANNEL"/>
</dbReference>
<feature type="region of interest" description="Disordered" evidence="20">
    <location>
        <begin position="1710"/>
        <end position="1731"/>
    </location>
</feature>
<feature type="transmembrane region" description="Helical" evidence="21">
    <location>
        <begin position="1145"/>
        <end position="1165"/>
    </location>
</feature>
<feature type="binding site" evidence="17">
    <location>
        <position position="294"/>
    </location>
    <ligand>
        <name>Ca(2+)</name>
        <dbReference type="ChEBI" id="CHEBI:29108"/>
    </ligand>
</feature>
<evidence type="ECO:0000256" key="2">
    <source>
        <dbReference type="ARBA" id="ARBA00022448"/>
    </source>
</evidence>
<dbReference type="PANTHER" id="PTHR45628">
    <property type="entry name" value="VOLTAGE-DEPENDENT CALCIUM CHANNEL TYPE A SUBUNIT ALPHA-1"/>
    <property type="match status" value="1"/>
</dbReference>
<keyword evidence="2" id="KW-0813">Transport</keyword>
<feature type="domain" description="Voltage-dependent calcium channel alpha-1 subunit IQ" evidence="22">
    <location>
        <begin position="1507"/>
        <end position="1540"/>
    </location>
</feature>
<evidence type="ECO:0000256" key="1">
    <source>
        <dbReference type="ARBA" id="ARBA00004141"/>
    </source>
</evidence>
<dbReference type="FunFam" id="1.20.120.350:FF:000010">
    <property type="entry name" value="Voltage-dependent L-type calcium channel subunit alpha"/>
    <property type="match status" value="1"/>
</dbReference>
<keyword evidence="7 17" id="KW-0479">Metal-binding</keyword>
<feature type="transmembrane region" description="Helical" evidence="21">
    <location>
        <begin position="58"/>
        <end position="75"/>
    </location>
</feature>
<dbReference type="InterPro" id="IPR050599">
    <property type="entry name" value="VDCC_alpha-1_subunit"/>
</dbReference>
<feature type="region of interest" description="Disordered" evidence="20">
    <location>
        <begin position="1"/>
        <end position="27"/>
    </location>
</feature>
<evidence type="ECO:0000256" key="14">
    <source>
        <dbReference type="ARBA" id="ARBA00023157"/>
    </source>
</evidence>
<feature type="transmembrane region" description="Helical" evidence="21">
    <location>
        <begin position="834"/>
        <end position="856"/>
    </location>
</feature>
<dbReference type="SMART" id="SM01062">
    <property type="entry name" value="Ca_chan_IQ"/>
    <property type="match status" value="1"/>
</dbReference>
<dbReference type="Gene3D" id="6.10.250.2500">
    <property type="match status" value="1"/>
</dbReference>
<reference evidence="23 24" key="1">
    <citation type="journal article" date="2012" name="Nature">
        <title>The genomic landscape of species divergence in Ficedula flycatchers.</title>
        <authorList>
            <person name="Ellegren H."/>
            <person name="Smeds L."/>
            <person name="Burri R."/>
            <person name="Olason P.I."/>
            <person name="Backstrom N."/>
            <person name="Kawakami T."/>
            <person name="Kunstner A."/>
            <person name="Makinen H."/>
            <person name="Nadachowska-Brzyska K."/>
            <person name="Qvarnstrom A."/>
            <person name="Uebbing S."/>
            <person name="Wolf J.B."/>
        </authorList>
    </citation>
    <scope>NUCLEOTIDE SEQUENCE [LARGE SCALE GENOMIC DNA]</scope>
</reference>
<evidence type="ECO:0000256" key="5">
    <source>
        <dbReference type="ARBA" id="ARBA00022673"/>
    </source>
</evidence>
<dbReference type="InterPro" id="IPR005450">
    <property type="entry name" value="VDCC_L_a1ssu"/>
</dbReference>
<feature type="transmembrane region" description="Helical" evidence="21">
    <location>
        <begin position="803"/>
        <end position="822"/>
    </location>
</feature>
<feature type="region of interest" description="Disordered" evidence="20">
    <location>
        <begin position="1794"/>
        <end position="1831"/>
    </location>
</feature>
<comment type="similarity">
    <text evidence="19">Belongs to the calcium channel alpha-1 subunit (TC 1.A.1.11) family.</text>
</comment>
<dbReference type="FunFam" id="1.20.120.350:FF:000001">
    <property type="entry name" value="Voltage-dependent L-type calcium channel subunit alpha"/>
    <property type="match status" value="1"/>
</dbReference>
<dbReference type="GO" id="GO:0042383">
    <property type="term" value="C:sarcolemma"/>
    <property type="evidence" value="ECO:0007669"/>
    <property type="project" value="UniProtKB-ARBA"/>
</dbReference>
<feature type="transmembrane region" description="Helical" evidence="21">
    <location>
        <begin position="198"/>
        <end position="215"/>
    </location>
</feature>
<name>A0A803VX66_FICAL</name>
<evidence type="ECO:0000256" key="11">
    <source>
        <dbReference type="ARBA" id="ARBA00022989"/>
    </source>
</evidence>
<feature type="transmembrane region" description="Helical" evidence="21">
    <location>
        <begin position="436"/>
        <end position="453"/>
    </location>
</feature>
<evidence type="ECO:0000256" key="19">
    <source>
        <dbReference type="RuleBase" id="RU003808"/>
    </source>
</evidence>
<evidence type="ECO:0000256" key="9">
    <source>
        <dbReference type="ARBA" id="ARBA00022837"/>
    </source>
</evidence>
<dbReference type="FunFam" id="1.10.287.70:FF:000008">
    <property type="entry name" value="Voltage-dependent L-type calcium channel subunit alpha"/>
    <property type="match status" value="1"/>
</dbReference>
<keyword evidence="10 19" id="KW-0851">Voltage-gated channel</keyword>
<feature type="compositionally biased region" description="Acidic residues" evidence="20">
    <location>
        <begin position="745"/>
        <end position="754"/>
    </location>
</feature>
<keyword evidence="16" id="KW-0407">Ion channel</keyword>
<evidence type="ECO:0000256" key="18">
    <source>
        <dbReference type="PIRSR" id="PIRSR602077-3"/>
    </source>
</evidence>
<dbReference type="PANTHER" id="PTHR45628:SF9">
    <property type="entry name" value="VOLTAGE-DEPENDENT L-TYPE CALCIUM CHANNEL SUBUNIT ALPHA-1S"/>
    <property type="match status" value="1"/>
</dbReference>
<feature type="transmembrane region" description="Helical" evidence="21">
    <location>
        <begin position="1112"/>
        <end position="1133"/>
    </location>
</feature>
<evidence type="ECO:0000313" key="24">
    <source>
        <dbReference type="Proteomes" id="UP000016665"/>
    </source>
</evidence>
<dbReference type="GO" id="GO:0008331">
    <property type="term" value="F:high voltage-gated calcium channel activity"/>
    <property type="evidence" value="ECO:0007669"/>
    <property type="project" value="TreeGrafter"/>
</dbReference>
<evidence type="ECO:0000256" key="3">
    <source>
        <dbReference type="ARBA" id="ARBA00022553"/>
    </source>
</evidence>
<keyword evidence="13 21" id="KW-0472">Membrane</keyword>
<feature type="compositionally biased region" description="Basic and acidic residues" evidence="20">
    <location>
        <begin position="693"/>
        <end position="714"/>
    </location>
</feature>
<dbReference type="GO" id="GO:0098703">
    <property type="term" value="P:calcium ion import across plasma membrane"/>
    <property type="evidence" value="ECO:0007669"/>
    <property type="project" value="TreeGrafter"/>
</dbReference>
<dbReference type="Pfam" id="PF08763">
    <property type="entry name" value="Ca_chan_IQ"/>
    <property type="match status" value="1"/>
</dbReference>
<keyword evidence="9 17" id="KW-0106">Calcium</keyword>